<feature type="compositionally biased region" description="Acidic residues" evidence="1">
    <location>
        <begin position="73"/>
        <end position="82"/>
    </location>
</feature>
<comment type="caution">
    <text evidence="3">The sequence shown here is derived from an EMBL/GenBank/DDBJ whole genome shotgun (WGS) entry which is preliminary data.</text>
</comment>
<gene>
    <name evidence="3" type="ORF">TCAL_07686</name>
</gene>
<dbReference type="OMA" id="HTRIYTN"/>
<reference evidence="3 4" key="1">
    <citation type="journal article" date="2018" name="Nat. Ecol. Evol.">
        <title>Genomic signatures of mitonuclear coevolution across populations of Tigriopus californicus.</title>
        <authorList>
            <person name="Barreto F.S."/>
            <person name="Watson E.T."/>
            <person name="Lima T.G."/>
            <person name="Willett C.S."/>
            <person name="Edmands S."/>
            <person name="Li W."/>
            <person name="Burton R.S."/>
        </authorList>
    </citation>
    <scope>NUCLEOTIDE SEQUENCE [LARGE SCALE GENOMIC DNA]</scope>
    <source>
        <strain evidence="3 4">San Diego</strain>
    </source>
</reference>
<evidence type="ECO:0000313" key="3">
    <source>
        <dbReference type="EMBL" id="TRY68646.1"/>
    </source>
</evidence>
<dbReference type="InterPro" id="IPR023393">
    <property type="entry name" value="START-like_dom_sf"/>
</dbReference>
<dbReference type="EMBL" id="VCGU01000010">
    <property type="protein sequence ID" value="TRY68646.1"/>
    <property type="molecule type" value="Genomic_DNA"/>
</dbReference>
<dbReference type="PANTHER" id="PTHR10658">
    <property type="entry name" value="PHOSPHATIDYLINOSITOL TRANSFER PROTEIN"/>
    <property type="match status" value="1"/>
</dbReference>
<dbReference type="GO" id="GO:0005737">
    <property type="term" value="C:cytoplasm"/>
    <property type="evidence" value="ECO:0007669"/>
    <property type="project" value="TreeGrafter"/>
</dbReference>
<dbReference type="AlphaFoldDB" id="A0A553NT86"/>
<proteinExistence type="predicted"/>
<dbReference type="Pfam" id="PF02121">
    <property type="entry name" value="IP_trans"/>
    <property type="match status" value="1"/>
</dbReference>
<evidence type="ECO:0000313" key="4">
    <source>
        <dbReference type="Proteomes" id="UP000318571"/>
    </source>
</evidence>
<dbReference type="GO" id="GO:0035091">
    <property type="term" value="F:phosphatidylinositol binding"/>
    <property type="evidence" value="ECO:0007669"/>
    <property type="project" value="TreeGrafter"/>
</dbReference>
<dbReference type="InterPro" id="IPR001666">
    <property type="entry name" value="PI_transfer"/>
</dbReference>
<dbReference type="PANTHER" id="PTHR10658:SF54">
    <property type="entry name" value="CYTOPLASMIC PHOSPHATIDYLINOSITOL TRANSFER PROTEIN 1"/>
    <property type="match status" value="1"/>
</dbReference>
<evidence type="ECO:0000256" key="1">
    <source>
        <dbReference type="SAM" id="MobiDB-lite"/>
    </source>
</evidence>
<dbReference type="GO" id="GO:0008526">
    <property type="term" value="F:phosphatidylinositol transfer activity"/>
    <property type="evidence" value="ECO:0007669"/>
    <property type="project" value="TreeGrafter"/>
</dbReference>
<dbReference type="Proteomes" id="UP000318571">
    <property type="component" value="Chromosome 1"/>
</dbReference>
<dbReference type="InterPro" id="IPR055261">
    <property type="entry name" value="PI_transfer_N"/>
</dbReference>
<evidence type="ECO:0000259" key="2">
    <source>
        <dbReference type="Pfam" id="PF02121"/>
    </source>
</evidence>
<sequence length="105" mass="12137">MCSYKAVEVRLDVWGIQGRVEDFIQKSIREILLVGHRQAVAWLDDWYGMTIEDVREYELKMQSETNARMQEDLKEEQDELDSSEPSSGSVTPGTPAPKKGWFPWS</sequence>
<dbReference type="PRINTS" id="PR00391">
    <property type="entry name" value="PITRANSFER"/>
</dbReference>
<organism evidence="3 4">
    <name type="scientific">Tigriopus californicus</name>
    <name type="common">Marine copepod</name>
    <dbReference type="NCBI Taxonomy" id="6832"/>
    <lineage>
        <taxon>Eukaryota</taxon>
        <taxon>Metazoa</taxon>
        <taxon>Ecdysozoa</taxon>
        <taxon>Arthropoda</taxon>
        <taxon>Crustacea</taxon>
        <taxon>Multicrustacea</taxon>
        <taxon>Hexanauplia</taxon>
        <taxon>Copepoda</taxon>
        <taxon>Harpacticoida</taxon>
        <taxon>Harpacticidae</taxon>
        <taxon>Tigriopus</taxon>
    </lineage>
</organism>
<name>A0A553NT86_TIGCA</name>
<feature type="domain" description="Phosphatidylinositol transfer protein N-terminal" evidence="2">
    <location>
        <begin position="1"/>
        <end position="62"/>
    </location>
</feature>
<protein>
    <recommendedName>
        <fullName evidence="2">Phosphatidylinositol transfer protein N-terminal domain-containing protein</fullName>
    </recommendedName>
</protein>
<dbReference type="SUPFAM" id="SSF55961">
    <property type="entry name" value="Bet v1-like"/>
    <property type="match status" value="1"/>
</dbReference>
<accession>A0A553NT86</accession>
<feature type="region of interest" description="Disordered" evidence="1">
    <location>
        <begin position="65"/>
        <end position="105"/>
    </location>
</feature>
<keyword evidence="4" id="KW-1185">Reference proteome</keyword>
<dbReference type="STRING" id="6832.A0A553NT86"/>
<dbReference type="Gene3D" id="3.30.530.20">
    <property type="match status" value="1"/>
</dbReference>